<protein>
    <submittedName>
        <fullName evidence="1">Uncharacterized protein</fullName>
    </submittedName>
</protein>
<name>A0A553Z9L7_9ACTN</name>
<accession>A0A553Z9L7</accession>
<comment type="caution">
    <text evidence="1">The sequence shown here is derived from an EMBL/GenBank/DDBJ whole genome shotgun (WGS) entry which is preliminary data.</text>
</comment>
<evidence type="ECO:0000313" key="1">
    <source>
        <dbReference type="EMBL" id="TSB38138.1"/>
    </source>
</evidence>
<dbReference type="Proteomes" id="UP000320888">
    <property type="component" value="Unassembled WGS sequence"/>
</dbReference>
<dbReference type="AlphaFoldDB" id="A0A553Z9L7"/>
<organism evidence="1 2">
    <name type="scientific">Streptomyces benahoarensis</name>
    <dbReference type="NCBI Taxonomy" id="2595054"/>
    <lineage>
        <taxon>Bacteria</taxon>
        <taxon>Bacillati</taxon>
        <taxon>Actinomycetota</taxon>
        <taxon>Actinomycetes</taxon>
        <taxon>Kitasatosporales</taxon>
        <taxon>Streptomycetaceae</taxon>
        <taxon>Streptomyces</taxon>
    </lineage>
</organism>
<dbReference type="OrthoDB" id="3855669at2"/>
<dbReference type="EMBL" id="VKLS01000216">
    <property type="protein sequence ID" value="TSB38138.1"/>
    <property type="molecule type" value="Genomic_DNA"/>
</dbReference>
<reference evidence="1 2" key="1">
    <citation type="submission" date="2019-07" db="EMBL/GenBank/DDBJ databases">
        <title>Draft genome for Streptomyces benahoarensis MZ03-48.</title>
        <authorList>
            <person name="Gonzalez-Pimentel J.L."/>
        </authorList>
    </citation>
    <scope>NUCLEOTIDE SEQUENCE [LARGE SCALE GENOMIC DNA]</scope>
    <source>
        <strain evidence="1 2">MZ03-48</strain>
    </source>
</reference>
<keyword evidence="2" id="KW-1185">Reference proteome</keyword>
<proteinExistence type="predicted"/>
<sequence length="76" mass="8257">MNGTGSVPLPGAPLMDTKQGRFGLFRQEIGGRWELRPVAGGDTWTVAPSDTRPATYMERLNADNARANARSRGELL</sequence>
<evidence type="ECO:0000313" key="2">
    <source>
        <dbReference type="Proteomes" id="UP000320888"/>
    </source>
</evidence>
<gene>
    <name evidence="1" type="ORF">FNZ23_17535</name>
</gene>